<gene>
    <name evidence="2" type="ORF">ACFP7A_00920</name>
</gene>
<comment type="caution">
    <text evidence="2">The sequence shown here is derived from an EMBL/GenBank/DDBJ whole genome shotgun (WGS) entry which is preliminary data.</text>
</comment>
<evidence type="ECO:0000313" key="3">
    <source>
        <dbReference type="Proteomes" id="UP001596267"/>
    </source>
</evidence>
<keyword evidence="3" id="KW-1185">Reference proteome</keyword>
<proteinExistence type="predicted"/>
<feature type="region of interest" description="Disordered" evidence="1">
    <location>
        <begin position="171"/>
        <end position="236"/>
    </location>
</feature>
<dbReference type="Pfam" id="PF10991">
    <property type="entry name" value="Enc34_ssDNA-bd"/>
    <property type="match status" value="1"/>
</dbReference>
<dbReference type="InterPro" id="IPR012340">
    <property type="entry name" value="NA-bd_OB-fold"/>
</dbReference>
<dbReference type="SUPFAM" id="SSF50249">
    <property type="entry name" value="Nucleic acid-binding proteins"/>
    <property type="match status" value="1"/>
</dbReference>
<feature type="compositionally biased region" description="Low complexity" evidence="1">
    <location>
        <begin position="186"/>
        <end position="226"/>
    </location>
</feature>
<dbReference type="Gene3D" id="2.40.50.140">
    <property type="entry name" value="Nucleic acid-binding proteins"/>
    <property type="match status" value="1"/>
</dbReference>
<evidence type="ECO:0000313" key="2">
    <source>
        <dbReference type="EMBL" id="MFC6385149.1"/>
    </source>
</evidence>
<dbReference type="EMBL" id="JBHSTQ010000001">
    <property type="protein sequence ID" value="MFC6385149.1"/>
    <property type="molecule type" value="Genomic_DNA"/>
</dbReference>
<organism evidence="2 3">
    <name type="scientific">Sporolactobacillus kofuensis</name>
    <dbReference type="NCBI Taxonomy" id="269672"/>
    <lineage>
        <taxon>Bacteria</taxon>
        <taxon>Bacillati</taxon>
        <taxon>Bacillota</taxon>
        <taxon>Bacilli</taxon>
        <taxon>Bacillales</taxon>
        <taxon>Sporolactobacillaceae</taxon>
        <taxon>Sporolactobacillus</taxon>
    </lineage>
</organism>
<name>A0ABW1WAD2_9BACL</name>
<accession>A0ABW1WAD2</accession>
<dbReference type="RefSeq" id="WP_253053690.1">
    <property type="nucleotide sequence ID" value="NZ_JAMXWN010000005.1"/>
</dbReference>
<dbReference type="Proteomes" id="UP001596267">
    <property type="component" value="Unassembled WGS sequence"/>
</dbReference>
<protein>
    <submittedName>
        <fullName evidence="2">DUF2815 family protein</fullName>
    </submittedName>
</protein>
<sequence length="236" mass="24978">MPNSQNSYATRVVTPEEVRFSYVNLLKPKASTFGGDPKFSAVLLIPKAHTQTKAALDAAVNAATQKGKAEKWGNVIPPRLRLPIHDGDGVKESDGLPYGPECKGHWVLAVSSGTDYPPKIVGPDLQPIMDATEVYSGMFGRIAVNFAPYNSNGNKGVGAYISTNVMKTRDGEPLGASAPDAGSDFGGAPAQAAPQYQQPPYGQQAYGQTAQPAAPQPYGQTQGQGQRFDPLTGQFL</sequence>
<evidence type="ECO:0000256" key="1">
    <source>
        <dbReference type="SAM" id="MobiDB-lite"/>
    </source>
</evidence>
<dbReference type="InterPro" id="IPR022595">
    <property type="entry name" value="Enc34_ssDNA-bd"/>
</dbReference>
<reference evidence="3" key="1">
    <citation type="journal article" date="2019" name="Int. J. Syst. Evol. Microbiol.">
        <title>The Global Catalogue of Microorganisms (GCM) 10K type strain sequencing project: providing services to taxonomists for standard genome sequencing and annotation.</title>
        <authorList>
            <consortium name="The Broad Institute Genomics Platform"/>
            <consortium name="The Broad Institute Genome Sequencing Center for Infectious Disease"/>
            <person name="Wu L."/>
            <person name="Ma J."/>
        </authorList>
    </citation>
    <scope>NUCLEOTIDE SEQUENCE [LARGE SCALE GENOMIC DNA]</scope>
    <source>
        <strain evidence="3">CCUG 42001</strain>
    </source>
</reference>